<proteinExistence type="predicted"/>
<comment type="caution">
    <text evidence="2">The sequence shown here is derived from an EMBL/GenBank/DDBJ whole genome shotgun (WGS) entry which is preliminary data.</text>
</comment>
<dbReference type="AlphaFoldDB" id="A0A0R0CYW8"/>
<dbReference type="InterPro" id="IPR050228">
    <property type="entry name" value="Carboxylesterase_BioH"/>
</dbReference>
<dbReference type="Proteomes" id="UP000051386">
    <property type="component" value="Unassembled WGS sequence"/>
</dbReference>
<dbReference type="RefSeq" id="WP_057507822.1">
    <property type="nucleotide sequence ID" value="NZ_LDJK01000019.1"/>
</dbReference>
<dbReference type="InterPro" id="IPR000073">
    <property type="entry name" value="AB_hydrolase_1"/>
</dbReference>
<dbReference type="SUPFAM" id="SSF53474">
    <property type="entry name" value="alpha/beta-Hydrolases"/>
    <property type="match status" value="1"/>
</dbReference>
<accession>A0A0R0CYW8</accession>
<dbReference type="PANTHER" id="PTHR43194:SF5">
    <property type="entry name" value="PIMELOYL-[ACYL-CARRIER PROTEIN] METHYL ESTER ESTERASE"/>
    <property type="match status" value="1"/>
</dbReference>
<dbReference type="PROSITE" id="PS51257">
    <property type="entry name" value="PROKAR_LIPOPROTEIN"/>
    <property type="match status" value="1"/>
</dbReference>
<keyword evidence="2" id="KW-0378">Hydrolase</keyword>
<evidence type="ECO:0000259" key="1">
    <source>
        <dbReference type="Pfam" id="PF12697"/>
    </source>
</evidence>
<gene>
    <name evidence="2" type="ORF">ABB28_06320</name>
</gene>
<dbReference type="GO" id="GO:0016787">
    <property type="term" value="F:hydrolase activity"/>
    <property type="evidence" value="ECO:0007669"/>
    <property type="project" value="UniProtKB-KW"/>
</dbReference>
<dbReference type="PATRIC" id="fig|517011.3.peg.754"/>
<dbReference type="Pfam" id="PF12697">
    <property type="entry name" value="Abhydrolase_6"/>
    <property type="match status" value="1"/>
</dbReference>
<reference evidence="2 3" key="1">
    <citation type="submission" date="2015-05" db="EMBL/GenBank/DDBJ databases">
        <title>Genome sequencing and analysis of members of genus Stenotrophomonas.</title>
        <authorList>
            <person name="Patil P.P."/>
            <person name="Midha S."/>
            <person name="Patil P.B."/>
        </authorList>
    </citation>
    <scope>NUCLEOTIDE SEQUENCE [LARGE SCALE GENOMIC DNA]</scope>
    <source>
        <strain evidence="2 3">DSM 21508</strain>
    </source>
</reference>
<dbReference type="PANTHER" id="PTHR43194">
    <property type="entry name" value="HYDROLASE ALPHA/BETA FOLD FAMILY"/>
    <property type="match status" value="1"/>
</dbReference>
<evidence type="ECO:0000313" key="3">
    <source>
        <dbReference type="Proteomes" id="UP000051386"/>
    </source>
</evidence>
<dbReference type="Gene3D" id="3.40.50.1820">
    <property type="entry name" value="alpha/beta hydrolase"/>
    <property type="match status" value="1"/>
</dbReference>
<organism evidence="2 3">
    <name type="scientific">Stenotrophomonas chelatiphaga</name>
    <dbReference type="NCBI Taxonomy" id="517011"/>
    <lineage>
        <taxon>Bacteria</taxon>
        <taxon>Pseudomonadati</taxon>
        <taxon>Pseudomonadota</taxon>
        <taxon>Gammaproteobacteria</taxon>
        <taxon>Lysobacterales</taxon>
        <taxon>Lysobacteraceae</taxon>
        <taxon>Stenotrophomonas</taxon>
    </lineage>
</organism>
<keyword evidence="3" id="KW-1185">Reference proteome</keyword>
<protein>
    <submittedName>
        <fullName evidence="2">Alpha/beta hydrolase</fullName>
    </submittedName>
</protein>
<dbReference type="EMBL" id="LDJK01000019">
    <property type="protein sequence ID" value="KRG74847.1"/>
    <property type="molecule type" value="Genomic_DNA"/>
</dbReference>
<feature type="domain" description="AB hydrolase-1" evidence="1">
    <location>
        <begin position="53"/>
        <end position="296"/>
    </location>
</feature>
<dbReference type="InterPro" id="IPR029058">
    <property type="entry name" value="AB_hydrolase_fold"/>
</dbReference>
<sequence>MKRFISADRARNVLPLAMGGLVALLACIGTTQAAPIGKPGQLQVEVVGSGKPVLMIPGLNSGAEVWRATCAALQPQVQCHLVQLPGFAGAAAADPLPEDFLPAMRDELLAYAKAQKLKQPAVVGHSLGGVLALQMAIAAPEAVGPLVIVDSLPFYAAIQNPQTTAAGVKPMADQMRAGMLAADPVAYQAQAEAALRGMLHDESHMPVLVRWARESDRATTAGAMHSMLVNDLRDAVAGIRSPTLVLGSWAAYRPMGATEASTRGIFAAQYAKLPGVRIEMSAEGFHFLMWDDPQWLYGRIRSFLKTTD</sequence>
<evidence type="ECO:0000313" key="2">
    <source>
        <dbReference type="EMBL" id="KRG74847.1"/>
    </source>
</evidence>
<name>A0A0R0CYW8_9GAMM</name>